<dbReference type="Pfam" id="PF17389">
    <property type="entry name" value="Bac_rhamnosid6H"/>
    <property type="match status" value="1"/>
</dbReference>
<reference evidence="2 3" key="1">
    <citation type="submission" date="2018-11" db="EMBL/GenBank/DDBJ databases">
        <authorList>
            <person name="Zhou Z."/>
            <person name="Wang G."/>
        </authorList>
    </citation>
    <scope>NUCLEOTIDE SEQUENCE [LARGE SCALE GENOMIC DNA]</scope>
    <source>
        <strain evidence="2 3">KCTC42998</strain>
    </source>
</reference>
<dbReference type="GO" id="GO:0005975">
    <property type="term" value="P:carbohydrate metabolic process"/>
    <property type="evidence" value="ECO:0007669"/>
    <property type="project" value="InterPro"/>
</dbReference>
<dbReference type="SUPFAM" id="SSF48208">
    <property type="entry name" value="Six-hairpin glycosidases"/>
    <property type="match status" value="1"/>
</dbReference>
<comment type="caution">
    <text evidence="2">The sequence shown here is derived from an EMBL/GenBank/DDBJ whole genome shotgun (WGS) entry which is preliminary data.</text>
</comment>
<proteinExistence type="predicted"/>
<dbReference type="InterPro" id="IPR008928">
    <property type="entry name" value="6-hairpin_glycosidase_sf"/>
</dbReference>
<evidence type="ECO:0000313" key="3">
    <source>
        <dbReference type="Proteomes" id="UP000274271"/>
    </source>
</evidence>
<dbReference type="AlphaFoldDB" id="A0A3P1CBN5"/>
<organism evidence="2 3">
    <name type="scientific">Larkinella knui</name>
    <dbReference type="NCBI Taxonomy" id="2025310"/>
    <lineage>
        <taxon>Bacteria</taxon>
        <taxon>Pseudomonadati</taxon>
        <taxon>Bacteroidota</taxon>
        <taxon>Cytophagia</taxon>
        <taxon>Cytophagales</taxon>
        <taxon>Spirosomataceae</taxon>
        <taxon>Larkinella</taxon>
    </lineage>
</organism>
<name>A0A3P1CBN5_9BACT</name>
<protein>
    <recommendedName>
        <fullName evidence="1">Alpha-L-rhamnosidase six-hairpin glycosidase domain-containing protein</fullName>
    </recommendedName>
</protein>
<sequence>MRTLRYKKWGLLIILFVFSVSLRVRAQSKDTLYLPDPLIAEAYYKAAHQNILAAVNPAVFKGYFSVCADGIGFGYGNSYPSLDGHQMSDALLWLGQINTVKANWDYVTSFQKPDGRLPLAILPANAGKKIGPKNYQAEVDPNGGLYKHWVPKDPLRALAGTTYIQNADVIFRFTSDKQWLKEQLPSINRTADYLASLISDEGAVGGAGYYVERPTRVEFDGVSQGHVVDAFRRLAALNNVVGNQVATQKYRGLADRVASFFQKKFWQGTQYAEYLHPEKGVVKGHGLTDVDWTALATGVASEKQKKVVWPQLKSAKGFYYNGMPTGIATKPETYESWETTYADNQDLAAMGRVWYLEAWARANMGDAEGLISSIRAVSQAGRDSSYYWRERYNAKGGYGAKKYNEYPANLIRIVQRFLFGAEHGLDGSLQLSPVAPEAFWRSGFGQRLSLRNGAIYYMMKDGRTDGQYTGGTSQTLSIKFPYPVKNIHLVINGAPVAQRSKDQWITFVLPPSTEGPPSTFSLRFEH</sequence>
<dbReference type="Gene3D" id="1.50.10.10">
    <property type="match status" value="1"/>
</dbReference>
<evidence type="ECO:0000259" key="1">
    <source>
        <dbReference type="Pfam" id="PF17389"/>
    </source>
</evidence>
<dbReference type="InterPro" id="IPR035396">
    <property type="entry name" value="Bac_rhamnosid6H"/>
</dbReference>
<keyword evidence="3" id="KW-1185">Reference proteome</keyword>
<dbReference type="RefSeq" id="WP_124910496.1">
    <property type="nucleotide sequence ID" value="NZ_RQJP01000007.1"/>
</dbReference>
<feature type="domain" description="Alpha-L-rhamnosidase six-hairpin glycosidase" evidence="1">
    <location>
        <begin position="160"/>
        <end position="328"/>
    </location>
</feature>
<dbReference type="OrthoDB" id="907757at2"/>
<accession>A0A3P1CBN5</accession>
<evidence type="ECO:0000313" key="2">
    <source>
        <dbReference type="EMBL" id="RRB10486.1"/>
    </source>
</evidence>
<dbReference type="InterPro" id="IPR012341">
    <property type="entry name" value="6hp_glycosidase-like_sf"/>
</dbReference>
<dbReference type="Proteomes" id="UP000274271">
    <property type="component" value="Unassembled WGS sequence"/>
</dbReference>
<gene>
    <name evidence="2" type="ORF">EHT87_30170</name>
</gene>
<dbReference type="EMBL" id="RQJP01000007">
    <property type="protein sequence ID" value="RRB10486.1"/>
    <property type="molecule type" value="Genomic_DNA"/>
</dbReference>